<keyword evidence="1" id="KW-1133">Transmembrane helix</keyword>
<name>A0ABS4HZ75_9BACL</name>
<gene>
    <name evidence="2" type="ORF">J2Z65_003203</name>
</gene>
<dbReference type="EMBL" id="JAGGKV010000007">
    <property type="protein sequence ID" value="MBP1963982.1"/>
    <property type="molecule type" value="Genomic_DNA"/>
</dbReference>
<evidence type="ECO:0000313" key="2">
    <source>
        <dbReference type="EMBL" id="MBP1963982.1"/>
    </source>
</evidence>
<protein>
    <submittedName>
        <fullName evidence="2">Uncharacterized protein</fullName>
    </submittedName>
</protein>
<sequence>MNKKRWILIIGILILFLFGAYLYQRLDDSIVDRHGGGTISKDDYNEQFKVIEKSISVDRTFFFNLKTNFLIELQSGDLMVEIWNPKEERVFYDKATSEKTYMNEFVSKPLEGIWKVKFIINPQTEGTYQFLFRSTPASWLSGGREDWFK</sequence>
<feature type="transmembrane region" description="Helical" evidence="1">
    <location>
        <begin position="6"/>
        <end position="23"/>
    </location>
</feature>
<organism evidence="2 3">
    <name type="scientific">Paenibacillus aceris</name>
    <dbReference type="NCBI Taxonomy" id="869555"/>
    <lineage>
        <taxon>Bacteria</taxon>
        <taxon>Bacillati</taxon>
        <taxon>Bacillota</taxon>
        <taxon>Bacilli</taxon>
        <taxon>Bacillales</taxon>
        <taxon>Paenibacillaceae</taxon>
        <taxon>Paenibacillus</taxon>
    </lineage>
</organism>
<keyword evidence="3" id="KW-1185">Reference proteome</keyword>
<proteinExistence type="predicted"/>
<accession>A0ABS4HZ75</accession>
<keyword evidence="1" id="KW-0812">Transmembrane</keyword>
<keyword evidence="1" id="KW-0472">Membrane</keyword>
<dbReference type="RefSeq" id="WP_167054659.1">
    <property type="nucleotide sequence ID" value="NZ_JAAOZR010000007.1"/>
</dbReference>
<reference evidence="2 3" key="1">
    <citation type="submission" date="2021-03" db="EMBL/GenBank/DDBJ databases">
        <title>Genomic Encyclopedia of Type Strains, Phase IV (KMG-IV): sequencing the most valuable type-strain genomes for metagenomic binning, comparative biology and taxonomic classification.</title>
        <authorList>
            <person name="Goeker M."/>
        </authorList>
    </citation>
    <scope>NUCLEOTIDE SEQUENCE [LARGE SCALE GENOMIC DNA]</scope>
    <source>
        <strain evidence="2 3">DSM 24950</strain>
    </source>
</reference>
<comment type="caution">
    <text evidence="2">The sequence shown here is derived from an EMBL/GenBank/DDBJ whole genome shotgun (WGS) entry which is preliminary data.</text>
</comment>
<dbReference type="Proteomes" id="UP001519344">
    <property type="component" value="Unassembled WGS sequence"/>
</dbReference>
<evidence type="ECO:0000256" key="1">
    <source>
        <dbReference type="SAM" id="Phobius"/>
    </source>
</evidence>
<evidence type="ECO:0000313" key="3">
    <source>
        <dbReference type="Proteomes" id="UP001519344"/>
    </source>
</evidence>